<accession>A0A0S1XAR7</accession>
<dbReference type="AlphaFoldDB" id="A0A0S1XAR7"/>
<evidence type="ECO:0000313" key="1">
    <source>
        <dbReference type="EMBL" id="ALM74855.1"/>
    </source>
</evidence>
<dbReference type="PATRIC" id="fig|55802.8.peg.901"/>
<name>A0A0S1XAR7_THEBA</name>
<protein>
    <submittedName>
        <fullName evidence="1">Uncharacterized protein</fullName>
    </submittedName>
</protein>
<gene>
    <name evidence="1" type="ORF">TBCH5v1_0903</name>
</gene>
<dbReference type="Proteomes" id="UP000066042">
    <property type="component" value="Chromosome"/>
</dbReference>
<evidence type="ECO:0000313" key="2">
    <source>
        <dbReference type="Proteomes" id="UP000066042"/>
    </source>
</evidence>
<dbReference type="RefSeq" id="WP_235507167.1">
    <property type="nucleotide sequence ID" value="NZ_CP013050.1"/>
</dbReference>
<organism evidence="1 2">
    <name type="scientific">Thermococcus barophilus</name>
    <dbReference type="NCBI Taxonomy" id="55802"/>
    <lineage>
        <taxon>Archaea</taxon>
        <taxon>Methanobacteriati</taxon>
        <taxon>Methanobacteriota</taxon>
        <taxon>Thermococci</taxon>
        <taxon>Thermococcales</taxon>
        <taxon>Thermococcaceae</taxon>
        <taxon>Thermococcus</taxon>
    </lineage>
</organism>
<dbReference type="STRING" id="55802.TBCH5v1_0903"/>
<dbReference type="GeneID" id="70047911"/>
<sequence>MEEQEMTSDQQVRIWIKFKGKAVKAHKIEVLRLGDFLSNFQRLLIEYGKVKKIRKPQEHLKLYLTKVEPGTITLVLEPAKSYSYHYTDPINLALDFILNLLNYVDDYQKLKQYLEQELKSPEIILSNLKRLETLWSEEELKVGIARKPTKPKDEEYIYIPAEKKQIIQKLIDEYIKEISDKIQGAIVELKAHGKKRHFEIITTTGEKVLCYYDPEEDPEIEIKAYKYFWKPVEVIGIIKQKGRIKKIGKTLDLNLYQTEITGKFGGYKIKKPIPLKVEYDHNTDVWCVENKDLELYGCGKTLDEALKDAEVVFGVLVEGYALEDDKELDEGAKKLKRKLLEYVKVSQ</sequence>
<proteinExistence type="predicted"/>
<reference evidence="1 2" key="1">
    <citation type="journal article" date="2016" name="Genome Announc.">
        <title>Complete genome sequence of the hyperthermophilic and piezophilic archaeon Thermococcus barophilus Ch5, capable of growth at the expense of hydrogenogenesis from carbon monoxide and formate.</title>
        <authorList>
            <person name="Oger P."/>
            <person name="Sokolova T.G."/>
            <person name="Kozhevnikova D.A."/>
            <person name="Taranov E.A."/>
            <person name="Vannier P."/>
            <person name="Lee H.S."/>
            <person name="Kwon K.K."/>
            <person name="Kang S.G."/>
            <person name="Lee J.H."/>
            <person name="Bonch-Osmolovskaya E.A."/>
            <person name="Lebedinsky A.V."/>
        </authorList>
    </citation>
    <scope>NUCLEOTIDE SEQUENCE [LARGE SCALE GENOMIC DNA]</scope>
    <source>
        <strain evidence="2">Ch5</strain>
    </source>
</reference>
<dbReference type="EMBL" id="CP013050">
    <property type="protein sequence ID" value="ALM74855.1"/>
    <property type="molecule type" value="Genomic_DNA"/>
</dbReference>